<reference evidence="6" key="3">
    <citation type="submission" date="2022-10" db="EMBL/GenBank/DDBJ databases">
        <title>Human gut microbiome strain richness.</title>
        <authorList>
            <person name="Chen-Liaw A."/>
        </authorList>
    </citation>
    <scope>NUCLEOTIDE SEQUENCE</scope>
    <source>
        <strain evidence="6">A1_m1001262Bd0_191120</strain>
    </source>
</reference>
<dbReference type="OrthoDB" id="650389at2"/>
<gene>
    <name evidence="3" type="ORF">ERS852462_02402</name>
    <name evidence="5" type="ORF">GAP47_06995</name>
    <name evidence="4" type="ORF">GAQ56_13875</name>
    <name evidence="6" type="ORF">POY80_12825</name>
</gene>
<evidence type="ECO:0000313" key="9">
    <source>
        <dbReference type="Proteomes" id="UP000462376"/>
    </source>
</evidence>
<dbReference type="PATRIC" id="fig|820.27.peg.1188"/>
<dbReference type="InterPro" id="IPR048764">
    <property type="entry name" value="PylC_N"/>
</dbReference>
<proteinExistence type="predicted"/>
<dbReference type="SUPFAM" id="SSF56059">
    <property type="entry name" value="Glutathione synthetase ATP-binding domain-like"/>
    <property type="match status" value="1"/>
</dbReference>
<dbReference type="InterPro" id="IPR011761">
    <property type="entry name" value="ATP-grasp"/>
</dbReference>
<dbReference type="Pfam" id="PF21360">
    <property type="entry name" value="PylC-like_N"/>
    <property type="match status" value="1"/>
</dbReference>
<dbReference type="InterPro" id="IPR013815">
    <property type="entry name" value="ATP_grasp_subdomain_1"/>
</dbReference>
<sequence>MKNILITSAGKRVTLVEIFKKALKSYGSEAMVYTTDMNPLLAPAGIVSDKCFKVPRVTNPDYISILLSICINHDVGMVIPTIDTELLILSENKKLFQEKDISLIVSDQNFIRLCRDKRNTGSFLQKMRIRIPAPIDKYHPTFPLFAKPYDGSLSKDLFVVKTADELTPDILHHPKLIFMEYIDKQEYKEFSVDMYYGKDHHVKSIIPRERLEIRAGEINKGYTRKNFLVDYLKERMEYLPGVVGCICIQLFYKKENNDVVGIEINPRFGGGYPLSYYAKADFSKYLIQEYFLNEEITYFEEWVDNTLMLRYDSEVIVYEKEDNCF</sequence>
<protein>
    <submittedName>
        <fullName evidence="4">ATP-grasp domain-containing protein</fullName>
    </submittedName>
    <submittedName>
        <fullName evidence="3">Carbamoyl phosphate synthase-like protein</fullName>
        <ecNumber evidence="3">6.3.5.5</ecNumber>
    </submittedName>
</protein>
<evidence type="ECO:0000313" key="6">
    <source>
        <dbReference type="EMBL" id="MDC1753326.1"/>
    </source>
</evidence>
<dbReference type="RefSeq" id="WP_022401258.1">
    <property type="nucleotide sequence ID" value="NZ_CACRTC010000045.1"/>
</dbReference>
<dbReference type="AlphaFoldDB" id="A0A139KCV1"/>
<reference evidence="8 9" key="2">
    <citation type="journal article" date="2019" name="Nat. Med.">
        <title>A library of human gut bacterial isolates paired with longitudinal multiomics data enables mechanistic microbiome research.</title>
        <authorList>
            <person name="Poyet M."/>
            <person name="Groussin M."/>
            <person name="Gibbons S.M."/>
            <person name="Avila-Pacheco J."/>
            <person name="Jiang X."/>
            <person name="Kearney S.M."/>
            <person name="Perrotta A.R."/>
            <person name="Berdy B."/>
            <person name="Zhao S."/>
            <person name="Lieberman T.D."/>
            <person name="Swanson P.K."/>
            <person name="Smith M."/>
            <person name="Roesemann S."/>
            <person name="Alexander J.E."/>
            <person name="Rich S.A."/>
            <person name="Livny J."/>
            <person name="Vlamakis H."/>
            <person name="Clish C."/>
            <person name="Bullock K."/>
            <person name="Deik A."/>
            <person name="Scott J."/>
            <person name="Pierce K.A."/>
            <person name="Xavier R.J."/>
            <person name="Alm E.J."/>
        </authorList>
    </citation>
    <scope>NUCLEOTIDE SEQUENCE [LARGE SCALE GENOMIC DNA]</scope>
    <source>
        <strain evidence="4 8">BIOML-A42</strain>
        <strain evidence="5 9">BIOML-A5</strain>
    </source>
</reference>
<dbReference type="Proteomes" id="UP000095614">
    <property type="component" value="Unassembled WGS sequence"/>
</dbReference>
<evidence type="ECO:0000313" key="5">
    <source>
        <dbReference type="EMBL" id="KAB4238439.1"/>
    </source>
</evidence>
<name>A0A139KCV1_BACUN</name>
<dbReference type="EMBL" id="JAQNQY010000013">
    <property type="protein sequence ID" value="MDC1753326.1"/>
    <property type="molecule type" value="Genomic_DNA"/>
</dbReference>
<dbReference type="PROSITE" id="PS50975">
    <property type="entry name" value="ATP_GRASP"/>
    <property type="match status" value="1"/>
</dbReference>
<accession>A0A139KCV1</accession>
<keyword evidence="3" id="KW-0436">Ligase</keyword>
<evidence type="ECO:0000259" key="2">
    <source>
        <dbReference type="PROSITE" id="PS50975"/>
    </source>
</evidence>
<dbReference type="EMBL" id="WCUV01000009">
    <property type="protein sequence ID" value="KAB4090196.1"/>
    <property type="molecule type" value="Genomic_DNA"/>
</dbReference>
<keyword evidence="1" id="KW-0067">ATP-binding</keyword>
<dbReference type="Pfam" id="PF15632">
    <property type="entry name" value="ATPgrasp_Ter"/>
    <property type="match status" value="1"/>
</dbReference>
<keyword evidence="1" id="KW-0547">Nucleotide-binding</keyword>
<dbReference type="GO" id="GO:0046872">
    <property type="term" value="F:metal ion binding"/>
    <property type="evidence" value="ECO:0007669"/>
    <property type="project" value="InterPro"/>
</dbReference>
<dbReference type="GO" id="GO:0005524">
    <property type="term" value="F:ATP binding"/>
    <property type="evidence" value="ECO:0007669"/>
    <property type="project" value="UniProtKB-UniRule"/>
</dbReference>
<evidence type="ECO:0000313" key="7">
    <source>
        <dbReference type="Proteomes" id="UP000095614"/>
    </source>
</evidence>
<evidence type="ECO:0000313" key="8">
    <source>
        <dbReference type="Proteomes" id="UP000432488"/>
    </source>
</evidence>
<organism evidence="3 7">
    <name type="scientific">Bacteroides uniformis</name>
    <dbReference type="NCBI Taxonomy" id="820"/>
    <lineage>
        <taxon>Bacteria</taxon>
        <taxon>Pseudomonadati</taxon>
        <taxon>Bacteroidota</taxon>
        <taxon>Bacteroidia</taxon>
        <taxon>Bacteroidales</taxon>
        <taxon>Bacteroidaceae</taxon>
        <taxon>Bacteroides</taxon>
    </lineage>
</organism>
<dbReference type="Gene3D" id="3.30.1490.20">
    <property type="entry name" value="ATP-grasp fold, A domain"/>
    <property type="match status" value="1"/>
</dbReference>
<dbReference type="GO" id="GO:0004088">
    <property type="term" value="F:carbamoyl-phosphate synthase (glutamine-hydrolyzing) activity"/>
    <property type="evidence" value="ECO:0007669"/>
    <property type="project" value="UniProtKB-EC"/>
</dbReference>
<dbReference type="Proteomes" id="UP000462376">
    <property type="component" value="Unassembled WGS sequence"/>
</dbReference>
<evidence type="ECO:0000256" key="1">
    <source>
        <dbReference type="PROSITE-ProRule" id="PRU00409"/>
    </source>
</evidence>
<dbReference type="Proteomes" id="UP001218502">
    <property type="component" value="Unassembled WGS sequence"/>
</dbReference>
<reference evidence="3 7" key="1">
    <citation type="submission" date="2015-09" db="EMBL/GenBank/DDBJ databases">
        <authorList>
            <consortium name="Pathogen Informatics"/>
        </authorList>
    </citation>
    <scope>NUCLEOTIDE SEQUENCE [LARGE SCALE GENOMIC DNA]</scope>
    <source>
        <strain evidence="3 7">2789STDY5834847</strain>
    </source>
</reference>
<dbReference type="EMBL" id="CZAF01000006">
    <property type="protein sequence ID" value="CUP03302.1"/>
    <property type="molecule type" value="Genomic_DNA"/>
</dbReference>
<evidence type="ECO:0000313" key="4">
    <source>
        <dbReference type="EMBL" id="KAB4090196.1"/>
    </source>
</evidence>
<dbReference type="Proteomes" id="UP000432488">
    <property type="component" value="Unassembled WGS sequence"/>
</dbReference>
<dbReference type="Gene3D" id="3.30.470.20">
    <property type="entry name" value="ATP-grasp fold, B domain"/>
    <property type="match status" value="1"/>
</dbReference>
<feature type="domain" description="ATP-grasp" evidence="2">
    <location>
        <begin position="116"/>
        <end position="291"/>
    </location>
</feature>
<dbReference type="EC" id="6.3.5.5" evidence="3"/>
<dbReference type="Gene3D" id="3.40.50.20">
    <property type="match status" value="1"/>
</dbReference>
<dbReference type="EMBL" id="WCTL01000004">
    <property type="protein sequence ID" value="KAB4238439.1"/>
    <property type="molecule type" value="Genomic_DNA"/>
</dbReference>
<evidence type="ECO:0000313" key="3">
    <source>
        <dbReference type="EMBL" id="CUP03302.1"/>
    </source>
</evidence>